<comment type="caution">
    <text evidence="2">The sequence shown here is derived from an EMBL/GenBank/DDBJ whole genome shotgun (WGS) entry which is preliminary data.</text>
</comment>
<proteinExistence type="predicted"/>
<organism evidence="2 3">
    <name type="scientific">Mycena alexandri</name>
    <dbReference type="NCBI Taxonomy" id="1745969"/>
    <lineage>
        <taxon>Eukaryota</taxon>
        <taxon>Fungi</taxon>
        <taxon>Dikarya</taxon>
        <taxon>Basidiomycota</taxon>
        <taxon>Agaricomycotina</taxon>
        <taxon>Agaricomycetes</taxon>
        <taxon>Agaricomycetidae</taxon>
        <taxon>Agaricales</taxon>
        <taxon>Marasmiineae</taxon>
        <taxon>Mycenaceae</taxon>
        <taxon>Mycena</taxon>
    </lineage>
</organism>
<gene>
    <name evidence="2" type="ORF">C8F04DRAFT_1180292</name>
</gene>
<sequence>MRTPSTRRKGIICGRSASATSIPLFPGGGAGEDIPEDEEGGVGDSAECEVDVGRDEVQGQGQGRGGGDGVGGRDDAFSRVSGGWGTLLVHGGGMRRAVLPCFRSFFFPTVLWWFLSGNGGDSVRVVQDVSLADVPHASYIALMRPAPYTLSSGHSPVRYVDPSLYTVDGFLTRNLDLDVLNPGSLLVVVSLVGVWTGQSRDSVHNWMQMQKFGYPALAALLSIFWEVELGVILHAVSEERIQGKEPVYSARNEGENNTIQSKHLLPGIEDRKNTHDFPAISGARKYPEDKMKIFNLPAIRGRFPTTTGGSLPPNGPLERSAADVPLPSDDETGWSDDHTEGVEGPKVIIGVLGGWKATDFHPTSNSQTSILNRSWFGSSGTPAGMRSRGLELQYLCRIKDGRQGEEGKKMYMSAVRFCHIRHGGAAANTLSLYFASAATADSSAAFPFSTSGAPVPAPSSAIFFDPRLNNTTISSGPASLLYTRSFKSERTTLDHHHVLEIASN</sequence>
<dbReference type="EMBL" id="JARJCM010000035">
    <property type="protein sequence ID" value="KAJ7037842.1"/>
    <property type="molecule type" value="Genomic_DNA"/>
</dbReference>
<keyword evidence="3" id="KW-1185">Reference proteome</keyword>
<evidence type="ECO:0000256" key="1">
    <source>
        <dbReference type="SAM" id="MobiDB-lite"/>
    </source>
</evidence>
<feature type="region of interest" description="Disordered" evidence="1">
    <location>
        <begin position="24"/>
        <end position="74"/>
    </location>
</feature>
<feature type="compositionally biased region" description="Acidic residues" evidence="1">
    <location>
        <begin position="33"/>
        <end position="50"/>
    </location>
</feature>
<dbReference type="AlphaFoldDB" id="A0AAD6T5T1"/>
<feature type="compositionally biased region" description="Gly residues" evidence="1">
    <location>
        <begin position="60"/>
        <end position="70"/>
    </location>
</feature>
<evidence type="ECO:0000313" key="2">
    <source>
        <dbReference type="EMBL" id="KAJ7037842.1"/>
    </source>
</evidence>
<accession>A0AAD6T5T1</accession>
<reference evidence="2" key="1">
    <citation type="submission" date="2023-03" db="EMBL/GenBank/DDBJ databases">
        <title>Massive genome expansion in bonnet fungi (Mycena s.s.) driven by repeated elements and novel gene families across ecological guilds.</title>
        <authorList>
            <consortium name="Lawrence Berkeley National Laboratory"/>
            <person name="Harder C.B."/>
            <person name="Miyauchi S."/>
            <person name="Viragh M."/>
            <person name="Kuo A."/>
            <person name="Thoen E."/>
            <person name="Andreopoulos B."/>
            <person name="Lu D."/>
            <person name="Skrede I."/>
            <person name="Drula E."/>
            <person name="Henrissat B."/>
            <person name="Morin E."/>
            <person name="Kohler A."/>
            <person name="Barry K."/>
            <person name="LaButti K."/>
            <person name="Morin E."/>
            <person name="Salamov A."/>
            <person name="Lipzen A."/>
            <person name="Mereny Z."/>
            <person name="Hegedus B."/>
            <person name="Baldrian P."/>
            <person name="Stursova M."/>
            <person name="Weitz H."/>
            <person name="Taylor A."/>
            <person name="Grigoriev I.V."/>
            <person name="Nagy L.G."/>
            <person name="Martin F."/>
            <person name="Kauserud H."/>
        </authorList>
    </citation>
    <scope>NUCLEOTIDE SEQUENCE</scope>
    <source>
        <strain evidence="2">CBHHK200</strain>
    </source>
</reference>
<dbReference type="Proteomes" id="UP001218188">
    <property type="component" value="Unassembled WGS sequence"/>
</dbReference>
<protein>
    <submittedName>
        <fullName evidence="2">Uncharacterized protein</fullName>
    </submittedName>
</protein>
<feature type="region of interest" description="Disordered" evidence="1">
    <location>
        <begin position="304"/>
        <end position="323"/>
    </location>
</feature>
<evidence type="ECO:0000313" key="3">
    <source>
        <dbReference type="Proteomes" id="UP001218188"/>
    </source>
</evidence>
<name>A0AAD6T5T1_9AGAR</name>